<dbReference type="RefSeq" id="WP_093185908.1">
    <property type="nucleotide sequence ID" value="NZ_FMYH01000008.1"/>
</dbReference>
<sequence length="288" mass="32779">MKLVATLLVRDEADVVRATIEHHLGQGVELIIAMDNGSVDGTIDILREYERDGRLELTVQPDHDYRQSEWVTQMARRASTAHGADWVINLDADEFWVPRDRRLRLVDALAAVPDRCGTVVAMRTDLVGLPERGNRPWTSRLRWRNLRTVSERGTPLAPKSCHRGDPDVVVPQGNHGAQGPLIGPPSPETPLDIYHVPLRSWEQFRRKIDNGGSAYAANVEFGPEVGWHWRADYERLRDGTLERTYRDRCLSRRSLVSGILRRTLVRDRWLEFSLATLVDRLEGDSTVP</sequence>
<dbReference type="EMBL" id="FMYH01000008">
    <property type="protein sequence ID" value="SDD58146.1"/>
    <property type="molecule type" value="Genomic_DNA"/>
</dbReference>
<evidence type="ECO:0000313" key="2">
    <source>
        <dbReference type="Proteomes" id="UP000199039"/>
    </source>
</evidence>
<evidence type="ECO:0000313" key="1">
    <source>
        <dbReference type="EMBL" id="SDD58146.1"/>
    </source>
</evidence>
<keyword evidence="1" id="KW-0808">Transferase</keyword>
<reference evidence="1 2" key="1">
    <citation type="submission" date="2016-09" db="EMBL/GenBank/DDBJ databases">
        <authorList>
            <person name="Capua I."/>
            <person name="De Benedictis P."/>
            <person name="Joannis T."/>
            <person name="Lombin L.H."/>
            <person name="Cattoli G."/>
        </authorList>
    </citation>
    <scope>NUCLEOTIDE SEQUENCE [LARGE SCALE GENOMIC DNA]</scope>
    <source>
        <strain evidence="1 2">ISLP-3</strain>
    </source>
</reference>
<organism evidence="1 2">
    <name type="scientific">Sanguibacter gelidistatuariae</name>
    <dbReference type="NCBI Taxonomy" id="1814289"/>
    <lineage>
        <taxon>Bacteria</taxon>
        <taxon>Bacillati</taxon>
        <taxon>Actinomycetota</taxon>
        <taxon>Actinomycetes</taxon>
        <taxon>Micrococcales</taxon>
        <taxon>Sanguibacteraceae</taxon>
        <taxon>Sanguibacter</taxon>
    </lineage>
</organism>
<dbReference type="SUPFAM" id="SSF53448">
    <property type="entry name" value="Nucleotide-diphospho-sugar transferases"/>
    <property type="match status" value="1"/>
</dbReference>
<gene>
    <name evidence="1" type="ORF">SAMN05216410_3561</name>
</gene>
<keyword evidence="2" id="KW-1185">Reference proteome</keyword>
<dbReference type="AlphaFoldDB" id="A0A1G6VZ98"/>
<dbReference type="Pfam" id="PF13704">
    <property type="entry name" value="Glyco_tranf_2_4"/>
    <property type="match status" value="1"/>
</dbReference>
<dbReference type="Proteomes" id="UP000199039">
    <property type="component" value="Unassembled WGS sequence"/>
</dbReference>
<name>A0A1G6VZ98_9MICO</name>
<accession>A0A1G6VZ98</accession>
<protein>
    <submittedName>
        <fullName evidence="1">Glycosyl transferase family 2</fullName>
    </submittedName>
</protein>
<dbReference type="GO" id="GO:0016740">
    <property type="term" value="F:transferase activity"/>
    <property type="evidence" value="ECO:0007669"/>
    <property type="project" value="UniProtKB-KW"/>
</dbReference>
<dbReference type="InterPro" id="IPR029044">
    <property type="entry name" value="Nucleotide-diphossugar_trans"/>
</dbReference>
<dbReference type="Gene3D" id="3.90.550.10">
    <property type="entry name" value="Spore Coat Polysaccharide Biosynthesis Protein SpsA, Chain A"/>
    <property type="match status" value="1"/>
</dbReference>
<dbReference type="OrthoDB" id="565316at2"/>
<proteinExistence type="predicted"/>
<dbReference type="STRING" id="1814289.SAMN05216410_3561"/>